<name>A0A7X3KCK1_9STRE</name>
<evidence type="ECO:0000256" key="2">
    <source>
        <dbReference type="ARBA" id="ARBA00008276"/>
    </source>
</evidence>
<dbReference type="NCBIfam" id="TIGR01499">
    <property type="entry name" value="folC"/>
    <property type="match status" value="1"/>
</dbReference>
<dbReference type="EMBL" id="WSRS01000019">
    <property type="protein sequence ID" value="MVX58688.1"/>
    <property type="molecule type" value="Genomic_DNA"/>
</dbReference>
<evidence type="ECO:0000313" key="11">
    <source>
        <dbReference type="EMBL" id="MVX58688.1"/>
    </source>
</evidence>
<dbReference type="PIRSF" id="PIRSF001563">
    <property type="entry name" value="Folylpolyglu_synth"/>
    <property type="match status" value="1"/>
</dbReference>
<evidence type="ECO:0000256" key="6">
    <source>
        <dbReference type="ARBA" id="ARBA00022741"/>
    </source>
</evidence>
<dbReference type="InterPro" id="IPR036565">
    <property type="entry name" value="Mur-like_cat_sf"/>
</dbReference>
<dbReference type="UniPathway" id="UPA00219"/>
<dbReference type="Pfam" id="PF08245">
    <property type="entry name" value="Mur_ligase_M"/>
    <property type="match status" value="1"/>
</dbReference>
<dbReference type="EC" id="6.3.2.17" evidence="3"/>
<reference evidence="11 12" key="1">
    <citation type="submission" date="2019-12" db="EMBL/GenBank/DDBJ databases">
        <title>Microbes associate with the intestines of laboratory mice.</title>
        <authorList>
            <person name="Navarre W."/>
            <person name="Wong E."/>
        </authorList>
    </citation>
    <scope>NUCLEOTIDE SEQUENCE [LARGE SCALE GENOMIC DNA]</scope>
    <source>
        <strain evidence="11 12">NM51_B2-22</strain>
    </source>
</reference>
<dbReference type="GO" id="GO:0046872">
    <property type="term" value="F:metal ion binding"/>
    <property type="evidence" value="ECO:0007669"/>
    <property type="project" value="UniProtKB-KW"/>
</dbReference>
<keyword evidence="7" id="KW-0067">ATP-binding</keyword>
<accession>A0A7X3KCK1</accession>
<dbReference type="GO" id="GO:0004326">
    <property type="term" value="F:tetrahydrofolylpolyglutamate synthase activity"/>
    <property type="evidence" value="ECO:0007669"/>
    <property type="project" value="UniProtKB-EC"/>
</dbReference>
<dbReference type="Gene3D" id="3.90.190.20">
    <property type="entry name" value="Mur ligase, C-terminal domain"/>
    <property type="match status" value="1"/>
</dbReference>
<comment type="cofactor">
    <cofactor evidence="1">
        <name>Mg(2+)</name>
        <dbReference type="ChEBI" id="CHEBI:18420"/>
    </cofactor>
</comment>
<dbReference type="InterPro" id="IPR018109">
    <property type="entry name" value="Folylpolyglutamate_synth_CS"/>
</dbReference>
<dbReference type="GO" id="GO:0009252">
    <property type="term" value="P:peptidoglycan biosynthetic process"/>
    <property type="evidence" value="ECO:0007669"/>
    <property type="project" value="UniProtKB-UniPathway"/>
</dbReference>
<evidence type="ECO:0000256" key="1">
    <source>
        <dbReference type="ARBA" id="ARBA00001946"/>
    </source>
</evidence>
<dbReference type="OrthoDB" id="9809356at2"/>
<evidence type="ECO:0000256" key="8">
    <source>
        <dbReference type="ARBA" id="ARBA00022842"/>
    </source>
</evidence>
<keyword evidence="8" id="KW-0460">Magnesium</keyword>
<evidence type="ECO:0000259" key="10">
    <source>
        <dbReference type="Pfam" id="PF08245"/>
    </source>
</evidence>
<proteinExistence type="inferred from homology"/>
<dbReference type="PANTHER" id="PTHR11136:SF0">
    <property type="entry name" value="DIHYDROFOLATE SYNTHETASE-RELATED"/>
    <property type="match status" value="1"/>
</dbReference>
<evidence type="ECO:0000256" key="3">
    <source>
        <dbReference type="ARBA" id="ARBA00013025"/>
    </source>
</evidence>
<dbReference type="GO" id="GO:0005524">
    <property type="term" value="F:ATP binding"/>
    <property type="evidence" value="ECO:0007669"/>
    <property type="project" value="UniProtKB-KW"/>
</dbReference>
<sequence>MNPEQLEAWFDSRIGLNFPKDKKRFLQALDLLGHPERDFASIQLGGTNGKGSTQAFLGQILQDQGLKVGSFTSPHLEDMRERVRLNGELIPLADLQRIITQIQQAEAQMELGPLSYFELWTCVAFLYFSQEAVDVALLEVGIGGRQDATNVVTSDLALITSLGLDHQEVLGDSLEAIAWEKAGLVNPQQLLLLGPLRTDLLPIFEAEAAPYGNLVYQYGRDFIWQDGSFEAGDFRLDQLELGLLGDFQQENAALALMAAHSWMTLRGLALNPVQARASLSRVSWPGRLEVVRPGVYLDGAHNVPAMKRLVAFVQAHNWADPIFLLGFLPRKNYTDMLVYLQTHLPQADFYLVPFEGGLKNGLSLGLDLLEKDLVSFIGTEERRPIFITGSLHFIGQVRKGLISE</sequence>
<dbReference type="InterPro" id="IPR036615">
    <property type="entry name" value="Mur_ligase_C_dom_sf"/>
</dbReference>
<dbReference type="PANTHER" id="PTHR11136">
    <property type="entry name" value="FOLYLPOLYGLUTAMATE SYNTHASE-RELATED"/>
    <property type="match status" value="1"/>
</dbReference>
<dbReference type="AlphaFoldDB" id="A0A7X3KCK1"/>
<evidence type="ECO:0000256" key="5">
    <source>
        <dbReference type="ARBA" id="ARBA00022723"/>
    </source>
</evidence>
<dbReference type="GO" id="GO:0008841">
    <property type="term" value="F:dihydrofolate synthase activity"/>
    <property type="evidence" value="ECO:0007669"/>
    <property type="project" value="TreeGrafter"/>
</dbReference>
<dbReference type="PROSITE" id="PS01011">
    <property type="entry name" value="FOLYLPOLYGLU_SYNT_1"/>
    <property type="match status" value="1"/>
</dbReference>
<keyword evidence="6" id="KW-0547">Nucleotide-binding</keyword>
<dbReference type="Gene3D" id="3.40.1190.10">
    <property type="entry name" value="Mur-like, catalytic domain"/>
    <property type="match status" value="1"/>
</dbReference>
<evidence type="ECO:0000256" key="4">
    <source>
        <dbReference type="ARBA" id="ARBA00022598"/>
    </source>
</evidence>
<dbReference type="FunFam" id="3.40.1190.10:FF:000011">
    <property type="entry name" value="Folylpolyglutamate synthase/dihydrofolate synthase"/>
    <property type="match status" value="1"/>
</dbReference>
<comment type="caution">
    <text evidence="11">The sequence shown here is derived from an EMBL/GenBank/DDBJ whole genome shotgun (WGS) entry which is preliminary data.</text>
</comment>
<dbReference type="RefSeq" id="WP_160332500.1">
    <property type="nucleotide sequence ID" value="NZ_WSRS01000019.1"/>
</dbReference>
<comment type="catalytic activity">
    <reaction evidence="9">
        <text>(6S)-5,6,7,8-tetrahydrofolyl-(gamma-L-Glu)(n) + L-glutamate + ATP = (6S)-5,6,7,8-tetrahydrofolyl-(gamma-L-Glu)(n+1) + ADP + phosphate + H(+)</text>
        <dbReference type="Rhea" id="RHEA:10580"/>
        <dbReference type="Rhea" id="RHEA-COMP:14738"/>
        <dbReference type="Rhea" id="RHEA-COMP:14740"/>
        <dbReference type="ChEBI" id="CHEBI:15378"/>
        <dbReference type="ChEBI" id="CHEBI:29985"/>
        <dbReference type="ChEBI" id="CHEBI:30616"/>
        <dbReference type="ChEBI" id="CHEBI:43474"/>
        <dbReference type="ChEBI" id="CHEBI:141005"/>
        <dbReference type="ChEBI" id="CHEBI:456216"/>
        <dbReference type="EC" id="6.3.2.17"/>
    </reaction>
</comment>
<dbReference type="GO" id="GO:0005737">
    <property type="term" value="C:cytoplasm"/>
    <property type="evidence" value="ECO:0007669"/>
    <property type="project" value="TreeGrafter"/>
</dbReference>
<comment type="similarity">
    <text evidence="2">Belongs to the folylpolyglutamate synthase family.</text>
</comment>
<gene>
    <name evidence="11" type="ORF">E5983_03365</name>
</gene>
<dbReference type="InterPro" id="IPR013221">
    <property type="entry name" value="Mur_ligase_cen"/>
</dbReference>
<protein>
    <recommendedName>
        <fullName evidence="3">tetrahydrofolate synthase</fullName>
        <ecNumber evidence="3">6.3.2.17</ecNumber>
    </recommendedName>
</protein>
<dbReference type="SUPFAM" id="SSF53244">
    <property type="entry name" value="MurD-like peptide ligases, peptide-binding domain"/>
    <property type="match status" value="1"/>
</dbReference>
<dbReference type="PROSITE" id="PS01012">
    <property type="entry name" value="FOLYLPOLYGLU_SYNT_2"/>
    <property type="match status" value="1"/>
</dbReference>
<dbReference type="SUPFAM" id="SSF53623">
    <property type="entry name" value="MurD-like peptide ligases, catalytic domain"/>
    <property type="match status" value="1"/>
</dbReference>
<keyword evidence="5" id="KW-0479">Metal-binding</keyword>
<dbReference type="Proteomes" id="UP000461595">
    <property type="component" value="Unassembled WGS sequence"/>
</dbReference>
<evidence type="ECO:0000256" key="9">
    <source>
        <dbReference type="ARBA" id="ARBA00047493"/>
    </source>
</evidence>
<dbReference type="InterPro" id="IPR001645">
    <property type="entry name" value="Folylpolyglutamate_synth"/>
</dbReference>
<keyword evidence="4" id="KW-0436">Ligase</keyword>
<organism evidence="11 12">
    <name type="scientific">Streptococcus danieliae</name>
    <dbReference type="NCBI Taxonomy" id="747656"/>
    <lineage>
        <taxon>Bacteria</taxon>
        <taxon>Bacillati</taxon>
        <taxon>Bacillota</taxon>
        <taxon>Bacilli</taxon>
        <taxon>Lactobacillales</taxon>
        <taxon>Streptococcaceae</taxon>
        <taxon>Streptococcus</taxon>
    </lineage>
</organism>
<evidence type="ECO:0000256" key="7">
    <source>
        <dbReference type="ARBA" id="ARBA00022840"/>
    </source>
</evidence>
<feature type="domain" description="Mur ligase central" evidence="10">
    <location>
        <begin position="46"/>
        <end position="259"/>
    </location>
</feature>
<evidence type="ECO:0000313" key="12">
    <source>
        <dbReference type="Proteomes" id="UP000461595"/>
    </source>
</evidence>